<evidence type="ECO:0000313" key="2">
    <source>
        <dbReference type="EMBL" id="KAK8028534.1"/>
    </source>
</evidence>
<proteinExistence type="predicted"/>
<evidence type="ECO:0000256" key="1">
    <source>
        <dbReference type="SAM" id="MobiDB-lite"/>
    </source>
</evidence>
<organism evidence="2 3">
    <name type="scientific">Apiospora marii</name>
    <dbReference type="NCBI Taxonomy" id="335849"/>
    <lineage>
        <taxon>Eukaryota</taxon>
        <taxon>Fungi</taxon>
        <taxon>Dikarya</taxon>
        <taxon>Ascomycota</taxon>
        <taxon>Pezizomycotina</taxon>
        <taxon>Sordariomycetes</taxon>
        <taxon>Xylariomycetidae</taxon>
        <taxon>Amphisphaeriales</taxon>
        <taxon>Apiosporaceae</taxon>
        <taxon>Apiospora</taxon>
    </lineage>
</organism>
<accession>A0ABR1S9M6</accession>
<evidence type="ECO:0000313" key="3">
    <source>
        <dbReference type="Proteomes" id="UP001396898"/>
    </source>
</evidence>
<protein>
    <submittedName>
        <fullName evidence="2">Uncharacterized protein</fullName>
    </submittedName>
</protein>
<feature type="region of interest" description="Disordered" evidence="1">
    <location>
        <begin position="159"/>
        <end position="193"/>
    </location>
</feature>
<comment type="caution">
    <text evidence="2">The sequence shown here is derived from an EMBL/GenBank/DDBJ whole genome shotgun (WGS) entry which is preliminary data.</text>
</comment>
<sequence length="193" mass="21582">MCIAVQYVYQCYSCHSTVIKDRHHGPRYPCPRVMTTAGAGLDAAVPLLGHCPTGFVWTSHRRRCCDDIDPRAAAHSNSGSKGESGYRYFLLRSEKLCLWCEVQYEIRQWGLHAESEVLDTTTGLTTPVPTTPAPSFRASDGENLAPCGCSTLTYWGEADHRRRCRHRQEEEEEENEAGDDDDDEDDEEGGAPL</sequence>
<keyword evidence="3" id="KW-1185">Reference proteome</keyword>
<reference evidence="2 3" key="1">
    <citation type="submission" date="2023-01" db="EMBL/GenBank/DDBJ databases">
        <title>Analysis of 21 Apiospora genomes using comparative genomics revels a genus with tremendous synthesis potential of carbohydrate active enzymes and secondary metabolites.</title>
        <authorList>
            <person name="Sorensen T."/>
        </authorList>
    </citation>
    <scope>NUCLEOTIDE SEQUENCE [LARGE SCALE GENOMIC DNA]</scope>
    <source>
        <strain evidence="2 3">CBS 20057</strain>
    </source>
</reference>
<dbReference type="Proteomes" id="UP001396898">
    <property type="component" value="Unassembled WGS sequence"/>
</dbReference>
<feature type="compositionally biased region" description="Acidic residues" evidence="1">
    <location>
        <begin position="170"/>
        <end position="193"/>
    </location>
</feature>
<dbReference type="EMBL" id="JAQQWI010000007">
    <property type="protein sequence ID" value="KAK8028534.1"/>
    <property type="molecule type" value="Genomic_DNA"/>
</dbReference>
<name>A0ABR1S9M6_9PEZI</name>
<gene>
    <name evidence="2" type="ORF">PG991_005590</name>
</gene>